<evidence type="ECO:0000313" key="4">
    <source>
        <dbReference type="Proteomes" id="UP000035618"/>
    </source>
</evidence>
<organism evidence="3 4">
    <name type="scientific">Ligilactobacillus ruminis</name>
    <dbReference type="NCBI Taxonomy" id="1623"/>
    <lineage>
        <taxon>Bacteria</taxon>
        <taxon>Bacillati</taxon>
        <taxon>Bacillota</taxon>
        <taxon>Bacilli</taxon>
        <taxon>Lactobacillales</taxon>
        <taxon>Lactobacillaceae</taxon>
        <taxon>Ligilactobacillus</taxon>
    </lineage>
</organism>
<accession>A0A837IPZ9</accession>
<proteinExistence type="predicted"/>
<feature type="domain" description="Transposase IS66 central" evidence="1">
    <location>
        <begin position="60"/>
        <end position="128"/>
    </location>
</feature>
<evidence type="ECO:0000313" key="3">
    <source>
        <dbReference type="EMBL" id="KLA45895.1"/>
    </source>
</evidence>
<feature type="non-terminal residue" evidence="3">
    <location>
        <position position="128"/>
    </location>
</feature>
<evidence type="ECO:0000259" key="2">
    <source>
        <dbReference type="Pfam" id="PF13005"/>
    </source>
</evidence>
<name>A0A837IPZ9_9LACO</name>
<dbReference type="PANTHER" id="PTHR33678:SF2">
    <property type="match status" value="1"/>
</dbReference>
<dbReference type="AlphaFoldDB" id="A0A837IPZ9"/>
<evidence type="ECO:0000259" key="1">
    <source>
        <dbReference type="Pfam" id="PF03050"/>
    </source>
</evidence>
<dbReference type="PANTHER" id="PTHR33678">
    <property type="entry name" value="BLL1576 PROTEIN"/>
    <property type="match status" value="1"/>
</dbReference>
<dbReference type="Pfam" id="PF03050">
    <property type="entry name" value="DDE_Tnp_IS66"/>
    <property type="match status" value="1"/>
</dbReference>
<dbReference type="EMBL" id="JHAJ01000086">
    <property type="protein sequence ID" value="KLA45895.1"/>
    <property type="molecule type" value="Genomic_DNA"/>
</dbReference>
<dbReference type="RefSeq" id="WP_241480617.1">
    <property type="nucleotide sequence ID" value="NZ_JHAJ01000086.1"/>
</dbReference>
<dbReference type="InterPro" id="IPR024474">
    <property type="entry name" value="Znf_dom_IS66"/>
</dbReference>
<feature type="domain" description="Transposase IS66 zinc-finger binding" evidence="2">
    <location>
        <begin position="1"/>
        <end position="36"/>
    </location>
</feature>
<sequence length="128" mass="15157">CHARLVQVANPKIREEVKFVPAKLRLIEHHQVVYKCLEYHLKISKAPMPRSLISHSKTGSPSIVAHIAAMKYVYKVPCYRQEAMWKLKRLPLTRQQMSKWLIDVFNNQLSPLYDLLLKELKRQRFLHV</sequence>
<dbReference type="Proteomes" id="UP000035618">
    <property type="component" value="Unassembled WGS sequence"/>
</dbReference>
<dbReference type="Pfam" id="PF13005">
    <property type="entry name" value="zf-IS66"/>
    <property type="match status" value="1"/>
</dbReference>
<comment type="caution">
    <text evidence="3">The sequence shown here is derived from an EMBL/GenBank/DDBJ whole genome shotgun (WGS) entry which is preliminary data.</text>
</comment>
<protein>
    <submittedName>
        <fullName evidence="3">Transposase</fullName>
    </submittedName>
</protein>
<reference evidence="3 4" key="1">
    <citation type="journal article" date="2015" name="BMC Microbiol.">
        <title>Lactobacillus ruminis strains cluster according to their mammalian gut source.</title>
        <authorList>
            <person name="O' Donnell M.M."/>
            <person name="Harris H.M."/>
            <person name="Lynch D.B."/>
            <person name="Ross R.P."/>
            <person name="O'Toole P.W."/>
        </authorList>
    </citation>
    <scope>NUCLEOTIDE SEQUENCE [LARGE SCALE GENOMIC DNA]</scope>
    <source>
        <strain evidence="3 4">ATCC 27780</strain>
    </source>
</reference>
<dbReference type="InterPro" id="IPR052344">
    <property type="entry name" value="Transposase-related"/>
</dbReference>
<feature type="non-terminal residue" evidence="3">
    <location>
        <position position="1"/>
    </location>
</feature>
<gene>
    <name evidence="3" type="ORF">LRB_1156</name>
</gene>
<dbReference type="InterPro" id="IPR004291">
    <property type="entry name" value="Transposase_IS66_central"/>
</dbReference>